<comment type="caution">
    <text evidence="2">The sequence shown here is derived from an EMBL/GenBank/DDBJ whole genome shotgun (WGS) entry which is preliminary data.</text>
</comment>
<feature type="non-terminal residue" evidence="2">
    <location>
        <position position="1"/>
    </location>
</feature>
<keyword evidence="1" id="KW-0812">Transmembrane</keyword>
<dbReference type="InterPro" id="IPR039177">
    <property type="entry name" value="SMG9"/>
</dbReference>
<feature type="transmembrane region" description="Helical" evidence="1">
    <location>
        <begin position="22"/>
        <end position="44"/>
    </location>
</feature>
<dbReference type="PANTHER" id="PTHR14270">
    <property type="entry name" value="NONSENSE-MEDIATED MRNA DECAY FACTOR SMG9"/>
    <property type="match status" value="1"/>
</dbReference>
<dbReference type="Proteomes" id="UP000824782">
    <property type="component" value="Unassembled WGS sequence"/>
</dbReference>
<evidence type="ECO:0000256" key="1">
    <source>
        <dbReference type="SAM" id="Phobius"/>
    </source>
</evidence>
<proteinExistence type="predicted"/>
<evidence type="ECO:0000313" key="3">
    <source>
        <dbReference type="Proteomes" id="UP000824782"/>
    </source>
</evidence>
<name>A0AAV6YBR5_ENGPU</name>
<sequence>GSVTHAGLCYARRALLRTQGSVTPAGLCYAQCNSILVLVVALVIRFLQTAEMLKPSTPSPSHESSGSSGGDEGIEYYPHIVFLQNKAKREDFCPRTLKQMNLVIDKLMLHSRLRYKGT</sequence>
<evidence type="ECO:0000313" key="2">
    <source>
        <dbReference type="EMBL" id="KAG8534526.1"/>
    </source>
</evidence>
<feature type="non-terminal residue" evidence="2">
    <location>
        <position position="118"/>
    </location>
</feature>
<protein>
    <submittedName>
        <fullName evidence="2">Uncharacterized protein</fullName>
    </submittedName>
</protein>
<keyword evidence="3" id="KW-1185">Reference proteome</keyword>
<organism evidence="2 3">
    <name type="scientific">Engystomops pustulosus</name>
    <name type="common">Tungara frog</name>
    <name type="synonym">Physalaemus pustulosus</name>
    <dbReference type="NCBI Taxonomy" id="76066"/>
    <lineage>
        <taxon>Eukaryota</taxon>
        <taxon>Metazoa</taxon>
        <taxon>Chordata</taxon>
        <taxon>Craniata</taxon>
        <taxon>Vertebrata</taxon>
        <taxon>Euteleostomi</taxon>
        <taxon>Amphibia</taxon>
        <taxon>Batrachia</taxon>
        <taxon>Anura</taxon>
        <taxon>Neobatrachia</taxon>
        <taxon>Hyloidea</taxon>
        <taxon>Leptodactylidae</taxon>
        <taxon>Leiuperinae</taxon>
        <taxon>Engystomops</taxon>
    </lineage>
</organism>
<dbReference type="PANTHER" id="PTHR14270:SF0">
    <property type="entry name" value="NONSENSE-MEDIATED MRNA DECAY FACTOR SMG9"/>
    <property type="match status" value="1"/>
</dbReference>
<dbReference type="AlphaFoldDB" id="A0AAV6YBR5"/>
<dbReference type="GO" id="GO:0000184">
    <property type="term" value="P:nuclear-transcribed mRNA catabolic process, nonsense-mediated decay"/>
    <property type="evidence" value="ECO:0007669"/>
    <property type="project" value="InterPro"/>
</dbReference>
<keyword evidence="1" id="KW-1133">Transmembrane helix</keyword>
<accession>A0AAV6YBR5</accession>
<dbReference type="EMBL" id="WNYA01101571">
    <property type="protein sequence ID" value="KAG8534526.1"/>
    <property type="molecule type" value="Genomic_DNA"/>
</dbReference>
<gene>
    <name evidence="2" type="ORF">GDO81_019223</name>
</gene>
<reference evidence="2" key="1">
    <citation type="thesis" date="2020" institute="ProQuest LLC" country="789 East Eisenhower Parkway, Ann Arbor, MI, USA">
        <title>Comparative Genomics and Chromosome Evolution.</title>
        <authorList>
            <person name="Mudd A.B."/>
        </authorList>
    </citation>
    <scope>NUCLEOTIDE SEQUENCE</scope>
    <source>
        <strain evidence="2">237g6f4</strain>
        <tissue evidence="2">Blood</tissue>
    </source>
</reference>
<keyword evidence="1" id="KW-0472">Membrane</keyword>